<dbReference type="InterPro" id="IPR013785">
    <property type="entry name" value="Aldolase_TIM"/>
</dbReference>
<comment type="similarity">
    <text evidence="1 7">Belongs to the DeoC/FbaB aldolase family. DeoC type 1 subfamily.</text>
</comment>
<evidence type="ECO:0000256" key="2">
    <source>
        <dbReference type="ARBA" id="ARBA00022490"/>
    </source>
</evidence>
<comment type="catalytic activity">
    <reaction evidence="5 7">
        <text>2-deoxy-D-ribose 5-phosphate = D-glyceraldehyde 3-phosphate + acetaldehyde</text>
        <dbReference type="Rhea" id="RHEA:12821"/>
        <dbReference type="ChEBI" id="CHEBI:15343"/>
        <dbReference type="ChEBI" id="CHEBI:59776"/>
        <dbReference type="ChEBI" id="CHEBI:62877"/>
        <dbReference type="EC" id="4.1.2.4"/>
    </reaction>
</comment>
<dbReference type="InterPro" id="IPR011343">
    <property type="entry name" value="DeoC"/>
</dbReference>
<dbReference type="EMBL" id="JACXJA010000024">
    <property type="protein sequence ID" value="MBD2863970.1"/>
    <property type="molecule type" value="Genomic_DNA"/>
</dbReference>
<evidence type="ECO:0000256" key="5">
    <source>
        <dbReference type="ARBA" id="ARBA00048791"/>
    </source>
</evidence>
<dbReference type="Gene3D" id="3.20.20.70">
    <property type="entry name" value="Aldolase class I"/>
    <property type="match status" value="1"/>
</dbReference>
<reference evidence="8" key="1">
    <citation type="submission" date="2020-09" db="EMBL/GenBank/DDBJ databases">
        <title>A novel bacterium of genus Paenibacillus, isolated from South China Sea.</title>
        <authorList>
            <person name="Huang H."/>
            <person name="Mo K."/>
            <person name="Hu Y."/>
        </authorList>
    </citation>
    <scope>NUCLEOTIDE SEQUENCE</scope>
    <source>
        <strain evidence="8">IB182363</strain>
    </source>
</reference>
<name>A0A927CA86_9BACL</name>
<feature type="active site" description="Proton donor/acceptor" evidence="7">
    <location>
        <position position="99"/>
    </location>
</feature>
<protein>
    <recommendedName>
        <fullName evidence="7">Deoxyribose-phosphate aldolase</fullName>
        <shortName evidence="7">DERA</shortName>
        <ecNumber evidence="7">4.1.2.4</ecNumber>
    </recommendedName>
    <alternativeName>
        <fullName evidence="7">2-deoxy-D-ribose 5-phosphate aldolase</fullName>
    </alternativeName>
    <alternativeName>
        <fullName evidence="7">Phosphodeoxyriboaldolase</fullName>
        <shortName evidence="7">Deoxyriboaldolase</shortName>
    </alternativeName>
</protein>
<dbReference type="GO" id="GO:0005737">
    <property type="term" value="C:cytoplasm"/>
    <property type="evidence" value="ECO:0007669"/>
    <property type="project" value="UniProtKB-SubCell"/>
</dbReference>
<feature type="active site" description="Schiff-base intermediate with acetaldehyde" evidence="7">
    <location>
        <position position="162"/>
    </location>
</feature>
<dbReference type="PIRSF" id="PIRSF001357">
    <property type="entry name" value="DeoC"/>
    <property type="match status" value="1"/>
</dbReference>
<evidence type="ECO:0000313" key="8">
    <source>
        <dbReference type="EMBL" id="MBD2863970.1"/>
    </source>
</evidence>
<comment type="caution">
    <text evidence="8">The sequence shown here is derived from an EMBL/GenBank/DDBJ whole genome shotgun (WGS) entry which is preliminary data.</text>
</comment>
<feature type="active site" description="Proton donor/acceptor" evidence="7">
    <location>
        <position position="191"/>
    </location>
</feature>
<evidence type="ECO:0000256" key="1">
    <source>
        <dbReference type="ARBA" id="ARBA00010936"/>
    </source>
</evidence>
<dbReference type="Pfam" id="PF01791">
    <property type="entry name" value="DeoC"/>
    <property type="match status" value="1"/>
</dbReference>
<dbReference type="NCBIfam" id="TIGR00126">
    <property type="entry name" value="deoC"/>
    <property type="match status" value="1"/>
</dbReference>
<evidence type="ECO:0000256" key="3">
    <source>
        <dbReference type="ARBA" id="ARBA00023239"/>
    </source>
</evidence>
<keyword evidence="2 7" id="KW-0963">Cytoplasm</keyword>
<evidence type="ECO:0000256" key="6">
    <source>
        <dbReference type="ARBA" id="ARBA00056337"/>
    </source>
</evidence>
<dbReference type="PANTHER" id="PTHR10889">
    <property type="entry name" value="DEOXYRIBOSE-PHOSPHATE ALDOLASE"/>
    <property type="match status" value="1"/>
</dbReference>
<dbReference type="GO" id="GO:0016052">
    <property type="term" value="P:carbohydrate catabolic process"/>
    <property type="evidence" value="ECO:0007669"/>
    <property type="project" value="TreeGrafter"/>
</dbReference>
<comment type="function">
    <text evidence="6 7">Catalyzes a reversible aldol reaction between acetaldehyde and D-glyceraldehyde 3-phosphate to generate 2-deoxy-D-ribose 5-phosphate.</text>
</comment>
<evidence type="ECO:0000256" key="7">
    <source>
        <dbReference type="HAMAP-Rule" id="MF_00114"/>
    </source>
</evidence>
<evidence type="ECO:0000313" key="9">
    <source>
        <dbReference type="Proteomes" id="UP000639396"/>
    </source>
</evidence>
<evidence type="ECO:0000256" key="4">
    <source>
        <dbReference type="ARBA" id="ARBA00023270"/>
    </source>
</evidence>
<dbReference type="GO" id="GO:0004139">
    <property type="term" value="F:deoxyribose-phosphate aldolase activity"/>
    <property type="evidence" value="ECO:0007669"/>
    <property type="project" value="UniProtKB-UniRule"/>
</dbReference>
<gene>
    <name evidence="7 8" type="primary">deoC</name>
    <name evidence="8" type="ORF">IDH45_18425</name>
</gene>
<proteinExistence type="inferred from homology"/>
<keyword evidence="4 7" id="KW-0704">Schiff base</keyword>
<dbReference type="CDD" id="cd00959">
    <property type="entry name" value="DeoC"/>
    <property type="match status" value="1"/>
</dbReference>
<dbReference type="InterPro" id="IPR002915">
    <property type="entry name" value="DeoC/FbaB/LacD_aldolase"/>
</dbReference>
<dbReference type="AlphaFoldDB" id="A0A927CA86"/>
<dbReference type="Proteomes" id="UP000639396">
    <property type="component" value="Unassembled WGS sequence"/>
</dbReference>
<dbReference type="HAMAP" id="MF_00114">
    <property type="entry name" value="DeoC_type1"/>
    <property type="match status" value="1"/>
</dbReference>
<dbReference type="EC" id="4.1.2.4" evidence="7"/>
<comment type="pathway">
    <text evidence="7">Carbohydrate degradation; 2-deoxy-D-ribose 1-phosphate degradation; D-glyceraldehyde 3-phosphate and acetaldehyde from 2-deoxy-alpha-D-ribose 1-phosphate: step 2/2.</text>
</comment>
<dbReference type="SUPFAM" id="SSF51569">
    <property type="entry name" value="Aldolase"/>
    <property type="match status" value="1"/>
</dbReference>
<dbReference type="GO" id="GO:0009264">
    <property type="term" value="P:deoxyribonucleotide catabolic process"/>
    <property type="evidence" value="ECO:0007669"/>
    <property type="project" value="UniProtKB-UniRule"/>
</dbReference>
<accession>A0A927CA86</accession>
<dbReference type="FunFam" id="3.20.20.70:FF:000044">
    <property type="entry name" value="Deoxyribose-phosphate aldolase"/>
    <property type="match status" value="1"/>
</dbReference>
<dbReference type="SMART" id="SM01133">
    <property type="entry name" value="DeoC"/>
    <property type="match status" value="1"/>
</dbReference>
<organism evidence="8 9">
    <name type="scientific">Paenibacillus oceani</name>
    <dbReference type="NCBI Taxonomy" id="2772510"/>
    <lineage>
        <taxon>Bacteria</taxon>
        <taxon>Bacillati</taxon>
        <taxon>Bacillota</taxon>
        <taxon>Bacilli</taxon>
        <taxon>Bacillales</taxon>
        <taxon>Paenibacillaceae</taxon>
        <taxon>Paenibacillus</taxon>
    </lineage>
</organism>
<dbReference type="InterPro" id="IPR028581">
    <property type="entry name" value="DeoC_typeI"/>
</dbReference>
<keyword evidence="9" id="KW-1185">Reference proteome</keyword>
<keyword evidence="3 7" id="KW-0456">Lyase</keyword>
<comment type="subcellular location">
    <subcellularLocation>
        <location evidence="7">Cytoplasm</location>
    </subcellularLocation>
</comment>
<dbReference type="GO" id="GO:0006018">
    <property type="term" value="P:2-deoxyribose 1-phosphate catabolic process"/>
    <property type="evidence" value="ECO:0007669"/>
    <property type="project" value="UniProtKB-UniRule"/>
</dbReference>
<sequence>MMSGTGTFDITKLPAYIDHTLLKADATAEAIGKLCDEAKQYGFYSVCVNGMWVPAASKALAGSGVRVSAVVGFPLGAGLTGVKAYEAARAAEHGAADIDMVMAVGALLAGDEDYVREDIRAVVEAVRGQAIVKVILETGYLNEDQKRTACRLAEEAGAHFVKTSTGFGPGGATVEDVALMRAAVSPNVQVKASGGVRDLAAALSMIRAGATRLGTSSGVVIMNGAAGSSGY</sequence>
<dbReference type="PANTHER" id="PTHR10889:SF1">
    <property type="entry name" value="DEOXYRIBOSE-PHOSPHATE ALDOLASE"/>
    <property type="match status" value="1"/>
</dbReference>